<evidence type="ECO:0000313" key="12">
    <source>
        <dbReference type="EMBL" id="TGN26017.1"/>
    </source>
</evidence>
<dbReference type="InterPro" id="IPR023459">
    <property type="entry name" value="Tscrpt_elong_fac_GreA/B_fam"/>
</dbReference>
<evidence type="ECO:0000256" key="8">
    <source>
        <dbReference type="HAMAP-Rule" id="MF_00105"/>
    </source>
</evidence>
<keyword evidence="13" id="KW-1185">Reference proteome</keyword>
<dbReference type="NCBIfam" id="NF001263">
    <property type="entry name" value="PRK00226.1-4"/>
    <property type="match status" value="1"/>
</dbReference>
<evidence type="ECO:0000259" key="11">
    <source>
        <dbReference type="Pfam" id="PF03449"/>
    </source>
</evidence>
<evidence type="ECO:0000256" key="6">
    <source>
        <dbReference type="ARBA" id="ARBA00024916"/>
    </source>
</evidence>
<dbReference type="NCBIfam" id="NF001261">
    <property type="entry name" value="PRK00226.1-2"/>
    <property type="match status" value="1"/>
</dbReference>
<dbReference type="InterPro" id="IPR001437">
    <property type="entry name" value="Tscrpt_elong_fac_GreA/B_C"/>
</dbReference>
<evidence type="ECO:0000313" key="13">
    <source>
        <dbReference type="Proteomes" id="UP000297998"/>
    </source>
</evidence>
<keyword evidence="12" id="KW-0648">Protein biosynthesis</keyword>
<comment type="function">
    <text evidence="6 8 9">Necessary for efficient RNA polymerase transcription elongation past template-encoded arresting sites. The arresting sites in DNA have the property of trapping a certain fraction of elongating RNA polymerases that pass through, resulting in locked ternary complexes. Cleavage of the nascent transcript by cleavage factors such as GreA or GreB allows the resumption of elongation from the new 3'terminus. GreA releases sequences of 2 to 3 nucleotides.</text>
</comment>
<gene>
    <name evidence="8 12" type="primary">greA</name>
    <name evidence="12" type="ORF">E4J94_11710</name>
</gene>
<keyword evidence="3 8" id="KW-0805">Transcription regulation</keyword>
<dbReference type="GO" id="GO:0070063">
    <property type="term" value="F:RNA polymerase binding"/>
    <property type="evidence" value="ECO:0007669"/>
    <property type="project" value="InterPro"/>
</dbReference>
<evidence type="ECO:0000256" key="2">
    <source>
        <dbReference type="ARBA" id="ARBA00013729"/>
    </source>
</evidence>
<dbReference type="InterPro" id="IPR006359">
    <property type="entry name" value="Tscrpt_elong_fac_GreA"/>
</dbReference>
<dbReference type="AlphaFoldDB" id="A0A4Z1BE56"/>
<accession>A0A4Z1BE56</accession>
<dbReference type="PIRSF" id="PIRSF006092">
    <property type="entry name" value="GreA_GreB"/>
    <property type="match status" value="1"/>
</dbReference>
<dbReference type="NCBIfam" id="TIGR01462">
    <property type="entry name" value="greA"/>
    <property type="match status" value="1"/>
</dbReference>
<keyword evidence="12" id="KW-0251">Elongation factor</keyword>
<dbReference type="GO" id="GO:0003677">
    <property type="term" value="F:DNA binding"/>
    <property type="evidence" value="ECO:0007669"/>
    <property type="project" value="UniProtKB-UniRule"/>
</dbReference>
<keyword evidence="5 8" id="KW-0804">Transcription</keyword>
<evidence type="ECO:0000256" key="3">
    <source>
        <dbReference type="ARBA" id="ARBA00023015"/>
    </source>
</evidence>
<dbReference type="SUPFAM" id="SSF46557">
    <property type="entry name" value="GreA transcript cleavage protein, N-terminal domain"/>
    <property type="match status" value="1"/>
</dbReference>
<sequence>MANIQYVTKEGLEKLREELHQLETFERPKISQQIADARDKGDLSENAEYDAAKEAQGMLEMQIAKLKEVIAYARVIDESKLDHSKVSILSKVKIKNTANGQELVYTLVPESEADLAKMRISVNTPIAKGLLGKSLGEIAEITLPNGMTLNFEILEISLD</sequence>
<dbReference type="RefSeq" id="WP_135835992.1">
    <property type="nucleotide sequence ID" value="NZ_CAUQWU010000008.1"/>
</dbReference>
<comment type="similarity">
    <text evidence="1 8 9">Belongs to the GreA/GreB family.</text>
</comment>
<dbReference type="EMBL" id="SRPE01000008">
    <property type="protein sequence ID" value="TGN26017.1"/>
    <property type="molecule type" value="Genomic_DNA"/>
</dbReference>
<feature type="domain" description="Transcription elongation factor GreA/GreB C-terminal" evidence="10">
    <location>
        <begin position="83"/>
        <end position="157"/>
    </location>
</feature>
<dbReference type="FunFam" id="1.10.287.180:FF:000001">
    <property type="entry name" value="Transcription elongation factor GreA"/>
    <property type="match status" value="1"/>
</dbReference>
<dbReference type="GO" id="GO:0006354">
    <property type="term" value="P:DNA-templated transcription elongation"/>
    <property type="evidence" value="ECO:0007669"/>
    <property type="project" value="TreeGrafter"/>
</dbReference>
<dbReference type="Gene3D" id="1.10.287.180">
    <property type="entry name" value="Transcription elongation factor, GreA/GreB, N-terminal domain"/>
    <property type="match status" value="1"/>
</dbReference>
<evidence type="ECO:0000259" key="10">
    <source>
        <dbReference type="Pfam" id="PF01272"/>
    </source>
</evidence>
<dbReference type="OrthoDB" id="9808774at2"/>
<dbReference type="Proteomes" id="UP000297998">
    <property type="component" value="Unassembled WGS sequence"/>
</dbReference>
<dbReference type="InterPro" id="IPR022691">
    <property type="entry name" value="Tscrpt_elong_fac_GreA/B_N"/>
</dbReference>
<reference evidence="12 13" key="1">
    <citation type="submission" date="2019-03" db="EMBL/GenBank/DDBJ databases">
        <title>Empedobacter tilapiae sp. nov., isolated from an intestine of Nile tilapia Oreochromis niloticus.</title>
        <authorList>
            <person name="Kim Y.-O."/>
            <person name="Yoon J.-H."/>
        </authorList>
    </citation>
    <scope>NUCLEOTIDE SEQUENCE [LARGE SCALE GENOMIC DNA]</scope>
    <source>
        <strain evidence="12 13">MRS2</strain>
    </source>
</reference>
<evidence type="ECO:0000256" key="7">
    <source>
        <dbReference type="ARBA" id="ARBA00030776"/>
    </source>
</evidence>
<dbReference type="InterPro" id="IPR028624">
    <property type="entry name" value="Tscrpt_elong_fac_GreA/B"/>
</dbReference>
<dbReference type="PANTHER" id="PTHR30437:SF4">
    <property type="entry name" value="TRANSCRIPTION ELONGATION FACTOR GREA"/>
    <property type="match status" value="1"/>
</dbReference>
<evidence type="ECO:0000256" key="5">
    <source>
        <dbReference type="ARBA" id="ARBA00023163"/>
    </source>
</evidence>
<evidence type="ECO:0000256" key="4">
    <source>
        <dbReference type="ARBA" id="ARBA00023125"/>
    </source>
</evidence>
<dbReference type="PANTHER" id="PTHR30437">
    <property type="entry name" value="TRANSCRIPTION ELONGATION FACTOR GREA"/>
    <property type="match status" value="1"/>
</dbReference>
<feature type="domain" description="Transcription elongation factor GreA/GreB N-terminal" evidence="11">
    <location>
        <begin position="6"/>
        <end position="75"/>
    </location>
</feature>
<dbReference type="GO" id="GO:0003746">
    <property type="term" value="F:translation elongation factor activity"/>
    <property type="evidence" value="ECO:0007669"/>
    <property type="project" value="UniProtKB-KW"/>
</dbReference>
<dbReference type="InterPro" id="IPR036953">
    <property type="entry name" value="GreA/GreB_C_sf"/>
</dbReference>
<comment type="caution">
    <text evidence="12">The sequence shown here is derived from an EMBL/GenBank/DDBJ whole genome shotgun (WGS) entry which is preliminary data.</text>
</comment>
<evidence type="ECO:0000256" key="1">
    <source>
        <dbReference type="ARBA" id="ARBA00008213"/>
    </source>
</evidence>
<dbReference type="InterPro" id="IPR036805">
    <property type="entry name" value="Tscrpt_elong_fac_GreA/B_N_sf"/>
</dbReference>
<dbReference type="Pfam" id="PF01272">
    <property type="entry name" value="GreA_GreB"/>
    <property type="match status" value="1"/>
</dbReference>
<name>A0A4Z1BE56_9FLAO</name>
<evidence type="ECO:0000256" key="9">
    <source>
        <dbReference type="RuleBase" id="RU000556"/>
    </source>
</evidence>
<proteinExistence type="inferred from homology"/>
<protein>
    <recommendedName>
        <fullName evidence="2 8">Transcription elongation factor GreA</fullName>
    </recommendedName>
    <alternativeName>
        <fullName evidence="7 8">Transcript cleavage factor GreA</fullName>
    </alternativeName>
</protein>
<dbReference type="HAMAP" id="MF_00105">
    <property type="entry name" value="GreA_GreB"/>
    <property type="match status" value="1"/>
</dbReference>
<dbReference type="Pfam" id="PF03449">
    <property type="entry name" value="GreA_GreB_N"/>
    <property type="match status" value="1"/>
</dbReference>
<keyword evidence="4 8" id="KW-0238">DNA-binding</keyword>
<dbReference type="Gene3D" id="3.10.50.30">
    <property type="entry name" value="Transcription elongation factor, GreA/GreB, C-terminal domain"/>
    <property type="match status" value="1"/>
</dbReference>
<organism evidence="12 13">
    <name type="scientific">Empedobacter tilapiae</name>
    <dbReference type="NCBI Taxonomy" id="2491114"/>
    <lineage>
        <taxon>Bacteria</taxon>
        <taxon>Pseudomonadati</taxon>
        <taxon>Bacteroidota</taxon>
        <taxon>Flavobacteriia</taxon>
        <taxon>Flavobacteriales</taxon>
        <taxon>Weeksellaceae</taxon>
        <taxon>Empedobacter</taxon>
    </lineage>
</organism>
<dbReference type="InterPro" id="IPR018151">
    <property type="entry name" value="TF_GreA/GreB_CS"/>
</dbReference>
<dbReference type="PROSITE" id="PS00829">
    <property type="entry name" value="GREAB_1"/>
    <property type="match status" value="1"/>
</dbReference>
<dbReference type="GO" id="GO:0032784">
    <property type="term" value="P:regulation of DNA-templated transcription elongation"/>
    <property type="evidence" value="ECO:0007669"/>
    <property type="project" value="UniProtKB-UniRule"/>
</dbReference>
<dbReference type="SUPFAM" id="SSF54534">
    <property type="entry name" value="FKBP-like"/>
    <property type="match status" value="1"/>
</dbReference>